<dbReference type="Proteomes" id="UP001605036">
    <property type="component" value="Unassembled WGS sequence"/>
</dbReference>
<sequence>MVIQKTDEGSSSPSREDDAQMDSKEAEEMEHSQSTGIREQNRGITSGIGEGKQMESLPENILPDLNATPTGKEIIIAQNRHEKEK</sequence>
<evidence type="ECO:0000256" key="1">
    <source>
        <dbReference type="SAM" id="MobiDB-lite"/>
    </source>
</evidence>
<dbReference type="AlphaFoldDB" id="A0ABD1XSQ7"/>
<proteinExistence type="predicted"/>
<evidence type="ECO:0000313" key="2">
    <source>
        <dbReference type="EMBL" id="KAL2611989.1"/>
    </source>
</evidence>
<dbReference type="EMBL" id="JBHFFA010000007">
    <property type="protein sequence ID" value="KAL2611989.1"/>
    <property type="molecule type" value="Genomic_DNA"/>
</dbReference>
<reference evidence="2 3" key="1">
    <citation type="submission" date="2024-09" db="EMBL/GenBank/DDBJ databases">
        <title>Chromosome-scale assembly of Riccia fluitans.</title>
        <authorList>
            <person name="Paukszto L."/>
            <person name="Sawicki J."/>
            <person name="Karawczyk K."/>
            <person name="Piernik-Szablinska J."/>
            <person name="Szczecinska M."/>
            <person name="Mazdziarz M."/>
        </authorList>
    </citation>
    <scope>NUCLEOTIDE SEQUENCE [LARGE SCALE GENOMIC DNA]</scope>
    <source>
        <strain evidence="2">Rf_01</strain>
        <tissue evidence="2">Aerial parts of the thallus</tissue>
    </source>
</reference>
<gene>
    <name evidence="2" type="ORF">R1flu_023681</name>
</gene>
<keyword evidence="3" id="KW-1185">Reference proteome</keyword>
<feature type="compositionally biased region" description="Basic and acidic residues" evidence="1">
    <location>
        <begin position="1"/>
        <end position="31"/>
    </location>
</feature>
<feature type="region of interest" description="Disordered" evidence="1">
    <location>
        <begin position="1"/>
        <end position="56"/>
    </location>
</feature>
<organism evidence="2 3">
    <name type="scientific">Riccia fluitans</name>
    <dbReference type="NCBI Taxonomy" id="41844"/>
    <lineage>
        <taxon>Eukaryota</taxon>
        <taxon>Viridiplantae</taxon>
        <taxon>Streptophyta</taxon>
        <taxon>Embryophyta</taxon>
        <taxon>Marchantiophyta</taxon>
        <taxon>Marchantiopsida</taxon>
        <taxon>Marchantiidae</taxon>
        <taxon>Marchantiales</taxon>
        <taxon>Ricciaceae</taxon>
        <taxon>Riccia</taxon>
    </lineage>
</organism>
<evidence type="ECO:0000313" key="3">
    <source>
        <dbReference type="Proteomes" id="UP001605036"/>
    </source>
</evidence>
<feature type="compositionally biased region" description="Polar residues" evidence="1">
    <location>
        <begin position="32"/>
        <end position="44"/>
    </location>
</feature>
<protein>
    <submittedName>
        <fullName evidence="2">Uncharacterized protein</fullName>
    </submittedName>
</protein>
<comment type="caution">
    <text evidence="2">The sequence shown here is derived from an EMBL/GenBank/DDBJ whole genome shotgun (WGS) entry which is preliminary data.</text>
</comment>
<name>A0ABD1XSQ7_9MARC</name>
<accession>A0ABD1XSQ7</accession>